<dbReference type="Pfam" id="PF00817">
    <property type="entry name" value="IMS"/>
    <property type="match status" value="1"/>
</dbReference>
<dbReference type="GeneID" id="54417300"/>
<dbReference type="Gene3D" id="3.30.70.270">
    <property type="match status" value="1"/>
</dbReference>
<dbReference type="GO" id="GO:0003887">
    <property type="term" value="F:DNA-directed DNA polymerase activity"/>
    <property type="evidence" value="ECO:0007669"/>
    <property type="project" value="TreeGrafter"/>
</dbReference>
<dbReference type="GO" id="GO:0006281">
    <property type="term" value="P:DNA repair"/>
    <property type="evidence" value="ECO:0007669"/>
    <property type="project" value="InterPro"/>
</dbReference>
<dbReference type="GO" id="GO:0003684">
    <property type="term" value="F:damaged DNA binding"/>
    <property type="evidence" value="ECO:0007669"/>
    <property type="project" value="InterPro"/>
</dbReference>
<gene>
    <name evidence="2 4" type="ORF">P152DRAFT_403948</name>
</gene>
<dbReference type="PANTHER" id="PTHR46404:SF1">
    <property type="entry name" value="DNA POLYMERASE IOTA"/>
    <property type="match status" value="1"/>
</dbReference>
<dbReference type="Pfam" id="PF11799">
    <property type="entry name" value="IMS_C"/>
    <property type="match status" value="1"/>
</dbReference>
<evidence type="ECO:0000259" key="1">
    <source>
        <dbReference type="PROSITE" id="PS50173"/>
    </source>
</evidence>
<dbReference type="PANTHER" id="PTHR46404">
    <property type="entry name" value="DNA POLYMERASE IOTA"/>
    <property type="match status" value="1"/>
</dbReference>
<dbReference type="InterPro" id="IPR043128">
    <property type="entry name" value="Rev_trsase/Diguanyl_cyclase"/>
</dbReference>
<organism evidence="2">
    <name type="scientific">Eremomyces bilateralis CBS 781.70</name>
    <dbReference type="NCBI Taxonomy" id="1392243"/>
    <lineage>
        <taxon>Eukaryota</taxon>
        <taxon>Fungi</taxon>
        <taxon>Dikarya</taxon>
        <taxon>Ascomycota</taxon>
        <taxon>Pezizomycotina</taxon>
        <taxon>Dothideomycetes</taxon>
        <taxon>Dothideomycetes incertae sedis</taxon>
        <taxon>Eremomycetales</taxon>
        <taxon>Eremomycetaceae</taxon>
        <taxon>Eremomyces</taxon>
    </lineage>
</organism>
<dbReference type="InterPro" id="IPR001126">
    <property type="entry name" value="UmuC"/>
</dbReference>
<protein>
    <submittedName>
        <fullName evidence="2 4">DNA/RNA polymerase</fullName>
    </submittedName>
</protein>
<dbReference type="AlphaFoldDB" id="A0A6G1FTX1"/>
<reference evidence="4" key="3">
    <citation type="submission" date="2025-04" db="UniProtKB">
        <authorList>
            <consortium name="RefSeq"/>
        </authorList>
    </citation>
    <scope>IDENTIFICATION</scope>
    <source>
        <strain evidence="4">CBS 781.70</strain>
    </source>
</reference>
<evidence type="ECO:0000313" key="2">
    <source>
        <dbReference type="EMBL" id="KAF1809203.1"/>
    </source>
</evidence>
<dbReference type="Gene3D" id="3.30.1490.100">
    <property type="entry name" value="DNA polymerase, Y-family, little finger domain"/>
    <property type="match status" value="1"/>
</dbReference>
<dbReference type="InterPro" id="IPR043502">
    <property type="entry name" value="DNA/RNA_pol_sf"/>
</dbReference>
<dbReference type="FunFam" id="3.40.1170.60:FF:000006">
    <property type="entry name" value="DNA polymerase iota"/>
    <property type="match status" value="1"/>
</dbReference>
<evidence type="ECO:0000313" key="4">
    <source>
        <dbReference type="RefSeq" id="XP_033530834.1"/>
    </source>
</evidence>
<proteinExistence type="predicted"/>
<reference evidence="4" key="2">
    <citation type="submission" date="2020-04" db="EMBL/GenBank/DDBJ databases">
        <authorList>
            <consortium name="NCBI Genome Project"/>
        </authorList>
    </citation>
    <scope>NUCLEOTIDE SEQUENCE</scope>
    <source>
        <strain evidence="4">CBS 781.70</strain>
    </source>
</reference>
<feature type="domain" description="UmuC" evidence="1">
    <location>
        <begin position="10"/>
        <end position="270"/>
    </location>
</feature>
<dbReference type="Gene3D" id="3.40.1170.60">
    <property type="match status" value="1"/>
</dbReference>
<name>A0A6G1FTX1_9PEZI</name>
<dbReference type="RefSeq" id="XP_033530834.1">
    <property type="nucleotide sequence ID" value="XM_033676730.1"/>
</dbReference>
<accession>A0A6G1FTX1</accession>
<dbReference type="InterPro" id="IPR017961">
    <property type="entry name" value="DNA_pol_Y-fam_little_finger"/>
</dbReference>
<dbReference type="EMBL" id="ML975175">
    <property type="protein sequence ID" value="KAF1809203.1"/>
    <property type="molecule type" value="Genomic_DNA"/>
</dbReference>
<reference evidence="2 4" key="1">
    <citation type="submission" date="2020-01" db="EMBL/GenBank/DDBJ databases">
        <authorList>
            <consortium name="DOE Joint Genome Institute"/>
            <person name="Haridas S."/>
            <person name="Albert R."/>
            <person name="Binder M."/>
            <person name="Bloem J."/>
            <person name="Labutti K."/>
            <person name="Salamov A."/>
            <person name="Andreopoulos B."/>
            <person name="Baker S.E."/>
            <person name="Barry K."/>
            <person name="Bills G."/>
            <person name="Bluhm B.H."/>
            <person name="Cannon C."/>
            <person name="Castanera R."/>
            <person name="Culley D.E."/>
            <person name="Daum C."/>
            <person name="Ezra D."/>
            <person name="Gonzalez J.B."/>
            <person name="Henrissat B."/>
            <person name="Kuo A."/>
            <person name="Liang C."/>
            <person name="Lipzen A."/>
            <person name="Lutzoni F."/>
            <person name="Magnuson J."/>
            <person name="Mondo S."/>
            <person name="Nolan M."/>
            <person name="Ohm R."/>
            <person name="Pangilinan J."/>
            <person name="Park H.-J."/>
            <person name="Ramirez L."/>
            <person name="Alfaro M."/>
            <person name="Sun H."/>
            <person name="Tritt A."/>
            <person name="Yoshinaga Y."/>
            <person name="Zwiers L.-H."/>
            <person name="Turgeon B.G."/>
            <person name="Goodwin S.B."/>
            <person name="Spatafora J.W."/>
            <person name="Crous P.W."/>
            <person name="Grigoriev I.V."/>
        </authorList>
    </citation>
    <scope>NUCLEOTIDE SEQUENCE</scope>
    <source>
        <strain evidence="2 4">CBS 781.70</strain>
    </source>
</reference>
<dbReference type="PROSITE" id="PS50173">
    <property type="entry name" value="UMUC"/>
    <property type="match status" value="1"/>
</dbReference>
<keyword evidence="3" id="KW-1185">Reference proteome</keyword>
<dbReference type="GO" id="GO:0070987">
    <property type="term" value="P:error-free translesion synthesis"/>
    <property type="evidence" value="ECO:0007669"/>
    <property type="project" value="UniProtKB-ARBA"/>
</dbReference>
<evidence type="ECO:0000313" key="3">
    <source>
        <dbReference type="Proteomes" id="UP000504638"/>
    </source>
</evidence>
<dbReference type="OrthoDB" id="447129at2759"/>
<sequence length="609" mass="69265">MPPRRDDRIILHFDYDCFYASVFEVENPSLKGVPLAVQQKQIVATCNYEARRRGLQKLQLVTEAKKTCPEVVTVLGEDLTKFRDASKELFQYLRSFSWNERVERLGLDEVFMDVSDIIAYNMGLLNYNDLRTAFFNMSRSDPTVGFSFDASVPAGHTFPEQVLPLAEDEEQHWSDPVFIQLRLRLHLASHLAQHLRLLVEKEKGYTSTVGVSTSKLLSKLAGNVHKPSAGTTLMPPYADDLQDDAGIEREKSNVRLFLSNYEVGLIPGIGHKMAHALRSFTLGREAAQSVELNYHKPSESVTVSEILKHPDANPIAFERLLSGHGAQRGIGTRVWQLLNGCDDSDVSQARDVPRGISIEDSYQKLEKLEDVHDELLRLTCSLVKRMRVDLVTDIEPRILDRVSHQKNEPQQRRWLARPKTVRLSTRDRFSSATNTEGERSWARTSRSCPLPSFIFDLGQSVPSIAEQFVTGTLENLFRKLHPDRFCLSLINVGVTDMDNEIDIRRGRDISTMFKTQNDRLSGWRIDTEIPQAMEKTSINGKSMERSDTMELYGSEEDMRLSQSSTKEVESLWQDEDEVDTLDDVDCTLCEAKLPAFAMAAHLRFHRLDS</sequence>
<dbReference type="InterPro" id="IPR036775">
    <property type="entry name" value="DNA_pol_Y-fam_lit_finger_sf"/>
</dbReference>
<dbReference type="SUPFAM" id="SSF56672">
    <property type="entry name" value="DNA/RNA polymerases"/>
    <property type="match status" value="1"/>
</dbReference>
<dbReference type="Proteomes" id="UP000504638">
    <property type="component" value="Unplaced"/>
</dbReference>